<feature type="domain" description="Protein kinase" evidence="4">
    <location>
        <begin position="1"/>
        <end position="330"/>
    </location>
</feature>
<protein>
    <submittedName>
        <fullName evidence="5">Related to serine/threonine protein kinase</fullName>
    </submittedName>
</protein>
<keyword evidence="3" id="KW-0067">ATP-binding</keyword>
<dbReference type="PANTHER" id="PTHR24055">
    <property type="entry name" value="MITOGEN-ACTIVATED PROTEIN KINASE"/>
    <property type="match status" value="1"/>
</dbReference>
<evidence type="ECO:0000313" key="6">
    <source>
        <dbReference type="Proteomes" id="UP000178129"/>
    </source>
</evidence>
<dbReference type="InterPro" id="IPR011009">
    <property type="entry name" value="Kinase-like_dom_sf"/>
</dbReference>
<evidence type="ECO:0000256" key="3">
    <source>
        <dbReference type="ARBA" id="ARBA00022840"/>
    </source>
</evidence>
<dbReference type="PROSITE" id="PS50011">
    <property type="entry name" value="PROTEIN_KINASE_DOM"/>
    <property type="match status" value="1"/>
</dbReference>
<gene>
    <name evidence="5" type="ORF">RCO7_11508</name>
</gene>
<keyword evidence="5" id="KW-0808">Transferase</keyword>
<dbReference type="Proteomes" id="UP000178129">
    <property type="component" value="Unassembled WGS sequence"/>
</dbReference>
<dbReference type="PROSITE" id="PS00108">
    <property type="entry name" value="PROTEIN_KINASE_ST"/>
    <property type="match status" value="1"/>
</dbReference>
<dbReference type="InterPro" id="IPR000719">
    <property type="entry name" value="Prot_kinase_dom"/>
</dbReference>
<keyword evidence="2" id="KW-0547">Nucleotide-binding</keyword>
<dbReference type="SUPFAM" id="SSF56112">
    <property type="entry name" value="Protein kinase-like (PK-like)"/>
    <property type="match status" value="1"/>
</dbReference>
<reference evidence="6" key="1">
    <citation type="submission" date="2016-03" db="EMBL/GenBank/DDBJ databases">
        <authorList>
            <person name="Ploux O."/>
        </authorList>
    </citation>
    <scope>NUCLEOTIDE SEQUENCE [LARGE SCALE GENOMIC DNA]</scope>
    <source>
        <strain evidence="6">UK7</strain>
    </source>
</reference>
<comment type="caution">
    <text evidence="5">The sequence shown here is derived from an EMBL/GenBank/DDBJ whole genome shotgun (WGS) entry which is preliminary data.</text>
</comment>
<dbReference type="InParanoid" id="A0A1E1KRJ7"/>
<sequence length="333" mass="38393">MASSFKVGQYIEGKVSTYVLSKQLHKDIWTAMYQTLPNDRFSSPLTLERSSKLGQVIIKSAPKYRLDNERDILKHFHARPGIRQLLDKTQDPRSLVLKHFDDNLLSASNSKSLKKSEIKFIAKRILEALQAFHEDGYVHTDIKPDNILVNYSSRPRRFRDVELGDCGDACLVNPEDHLKLGENGHMIGAHMFRSPEAMLNLRWGTATDIWSFGTTLISLIWGSGWHIFKPDPKDAGPNDEAYPSHILVKQIAFFGPFPLSYFDFLPNEDERWEFIGDATQYIIDNQKWKPFAKAEDKELAEEDRTFICKIMKLDPRDRPTAKELLQDPWLEDV</sequence>
<evidence type="ECO:0000256" key="1">
    <source>
        <dbReference type="ARBA" id="ARBA00022527"/>
    </source>
</evidence>
<evidence type="ECO:0000256" key="2">
    <source>
        <dbReference type="ARBA" id="ARBA00022741"/>
    </source>
</evidence>
<keyword evidence="5" id="KW-0418">Kinase</keyword>
<dbReference type="STRING" id="914237.A0A1E1KRJ7"/>
<dbReference type="GO" id="GO:0004674">
    <property type="term" value="F:protein serine/threonine kinase activity"/>
    <property type="evidence" value="ECO:0007669"/>
    <property type="project" value="UniProtKB-KW"/>
</dbReference>
<dbReference type="EMBL" id="FJUW01000020">
    <property type="protein sequence ID" value="CZT00629.1"/>
    <property type="molecule type" value="Genomic_DNA"/>
</dbReference>
<dbReference type="InterPro" id="IPR050117">
    <property type="entry name" value="MAPK"/>
</dbReference>
<dbReference type="Gene3D" id="1.10.510.10">
    <property type="entry name" value="Transferase(Phosphotransferase) domain 1"/>
    <property type="match status" value="1"/>
</dbReference>
<name>A0A1E1KRJ7_9HELO</name>
<dbReference type="GO" id="GO:0005524">
    <property type="term" value="F:ATP binding"/>
    <property type="evidence" value="ECO:0007669"/>
    <property type="project" value="UniProtKB-KW"/>
</dbReference>
<keyword evidence="1 5" id="KW-0723">Serine/threonine-protein kinase</keyword>
<accession>A0A1E1KRJ7</accession>
<organism evidence="5 6">
    <name type="scientific">Rhynchosporium graminicola</name>
    <dbReference type="NCBI Taxonomy" id="2792576"/>
    <lineage>
        <taxon>Eukaryota</taxon>
        <taxon>Fungi</taxon>
        <taxon>Dikarya</taxon>
        <taxon>Ascomycota</taxon>
        <taxon>Pezizomycotina</taxon>
        <taxon>Leotiomycetes</taxon>
        <taxon>Helotiales</taxon>
        <taxon>Ploettnerulaceae</taxon>
        <taxon>Rhynchosporium</taxon>
    </lineage>
</organism>
<keyword evidence="6" id="KW-1185">Reference proteome</keyword>
<dbReference type="Pfam" id="PF00069">
    <property type="entry name" value="Pkinase"/>
    <property type="match status" value="1"/>
</dbReference>
<evidence type="ECO:0000259" key="4">
    <source>
        <dbReference type="PROSITE" id="PS50011"/>
    </source>
</evidence>
<dbReference type="SMART" id="SM00220">
    <property type="entry name" value="S_TKc"/>
    <property type="match status" value="1"/>
</dbReference>
<evidence type="ECO:0000313" key="5">
    <source>
        <dbReference type="EMBL" id="CZT00629.1"/>
    </source>
</evidence>
<proteinExistence type="predicted"/>
<dbReference type="InterPro" id="IPR008271">
    <property type="entry name" value="Ser/Thr_kinase_AS"/>
</dbReference>
<dbReference type="AlphaFoldDB" id="A0A1E1KRJ7"/>